<dbReference type="InterPro" id="IPR003961">
    <property type="entry name" value="FN3_dom"/>
</dbReference>
<evidence type="ECO:0000313" key="5">
    <source>
        <dbReference type="Proteomes" id="UP000694397"/>
    </source>
</evidence>
<protein>
    <submittedName>
        <fullName evidence="4">ABI family, member 3 (NESH) binding protein b</fullName>
    </submittedName>
</protein>
<evidence type="ECO:0000313" key="4">
    <source>
        <dbReference type="Ensembl" id="ENSSFOP00015015514.1"/>
    </source>
</evidence>
<feature type="region of interest" description="Disordered" evidence="1">
    <location>
        <begin position="208"/>
        <end position="235"/>
    </location>
</feature>
<dbReference type="InterPro" id="IPR013783">
    <property type="entry name" value="Ig-like_fold"/>
</dbReference>
<dbReference type="Pfam" id="PF21731">
    <property type="entry name" value="TARSH_C"/>
    <property type="match status" value="1"/>
</dbReference>
<feature type="region of interest" description="Disordered" evidence="1">
    <location>
        <begin position="404"/>
        <end position="476"/>
    </location>
</feature>
<dbReference type="Ensembl" id="ENSSFOT00015015695.2">
    <property type="protein sequence ID" value="ENSSFOP00015015514.1"/>
    <property type="gene ID" value="ENSSFOG00015010017.2"/>
</dbReference>
<dbReference type="Gene3D" id="2.60.40.10">
    <property type="entry name" value="Immunoglobulins"/>
    <property type="match status" value="2"/>
</dbReference>
<keyword evidence="2" id="KW-0732">Signal</keyword>
<feature type="compositionally biased region" description="Polar residues" evidence="1">
    <location>
        <begin position="445"/>
        <end position="461"/>
    </location>
</feature>
<dbReference type="Proteomes" id="UP000694397">
    <property type="component" value="Chromosome 14"/>
</dbReference>
<name>A0A8C9RFP9_SCLFO</name>
<evidence type="ECO:0000256" key="1">
    <source>
        <dbReference type="SAM" id="MobiDB-lite"/>
    </source>
</evidence>
<dbReference type="SUPFAM" id="SSF49265">
    <property type="entry name" value="Fibronectin type III"/>
    <property type="match status" value="1"/>
</dbReference>
<accession>A0A8C9RFP9</accession>
<evidence type="ECO:0000259" key="3">
    <source>
        <dbReference type="PROSITE" id="PS50853"/>
    </source>
</evidence>
<dbReference type="PROSITE" id="PS50853">
    <property type="entry name" value="FN3"/>
    <property type="match status" value="2"/>
</dbReference>
<dbReference type="OrthoDB" id="6129306at2759"/>
<dbReference type="PANTHER" id="PTHR23197:SF10">
    <property type="entry name" value="TARGET OF NESH-SH3"/>
    <property type="match status" value="1"/>
</dbReference>
<reference evidence="4 5" key="1">
    <citation type="submission" date="2019-04" db="EMBL/GenBank/DDBJ databases">
        <authorList>
            <consortium name="Wellcome Sanger Institute Data Sharing"/>
        </authorList>
    </citation>
    <scope>NUCLEOTIDE SEQUENCE [LARGE SCALE GENOMIC DNA]</scope>
</reference>
<keyword evidence="5" id="KW-1185">Reference proteome</keyword>
<dbReference type="CDD" id="cd00063">
    <property type="entry name" value="FN3"/>
    <property type="match status" value="2"/>
</dbReference>
<dbReference type="GO" id="GO:0030198">
    <property type="term" value="P:extracellular matrix organization"/>
    <property type="evidence" value="ECO:0007669"/>
    <property type="project" value="TreeGrafter"/>
</dbReference>
<feature type="chain" id="PRO_5034145464" evidence="2">
    <location>
        <begin position="22"/>
        <end position="815"/>
    </location>
</feature>
<dbReference type="GeneTree" id="ENSGT00530000063558"/>
<feature type="region of interest" description="Disordered" evidence="1">
    <location>
        <begin position="655"/>
        <end position="682"/>
    </location>
</feature>
<gene>
    <name evidence="4" type="primary">LOC108920446</name>
</gene>
<dbReference type="Pfam" id="PF00041">
    <property type="entry name" value="fn3"/>
    <property type="match status" value="2"/>
</dbReference>
<dbReference type="RefSeq" id="XP_018584717.1">
    <property type="nucleotide sequence ID" value="XM_018729201.2"/>
</dbReference>
<feature type="domain" description="Fibronectin type-III" evidence="3">
    <location>
        <begin position="583"/>
        <end position="674"/>
    </location>
</feature>
<feature type="signal peptide" evidence="2">
    <location>
        <begin position="1"/>
        <end position="21"/>
    </location>
</feature>
<organism evidence="4 5">
    <name type="scientific">Scleropages formosus</name>
    <name type="common">Asian bonytongue</name>
    <name type="synonym">Osteoglossum formosum</name>
    <dbReference type="NCBI Taxonomy" id="113540"/>
    <lineage>
        <taxon>Eukaryota</taxon>
        <taxon>Metazoa</taxon>
        <taxon>Chordata</taxon>
        <taxon>Craniata</taxon>
        <taxon>Vertebrata</taxon>
        <taxon>Euteleostomi</taxon>
        <taxon>Actinopterygii</taxon>
        <taxon>Neopterygii</taxon>
        <taxon>Teleostei</taxon>
        <taxon>Osteoglossocephala</taxon>
        <taxon>Osteoglossomorpha</taxon>
        <taxon>Osteoglossiformes</taxon>
        <taxon>Osteoglossidae</taxon>
        <taxon>Scleropages</taxon>
    </lineage>
</organism>
<dbReference type="GO" id="GO:0010811">
    <property type="term" value="P:positive regulation of cell-substrate adhesion"/>
    <property type="evidence" value="ECO:0007669"/>
    <property type="project" value="TreeGrafter"/>
</dbReference>
<dbReference type="SMART" id="SM00060">
    <property type="entry name" value="FN3"/>
    <property type="match status" value="2"/>
</dbReference>
<feature type="compositionally biased region" description="Polar residues" evidence="1">
    <location>
        <begin position="404"/>
        <end position="425"/>
    </location>
</feature>
<dbReference type="AlphaFoldDB" id="A0A8C9RFP9"/>
<reference evidence="4" key="2">
    <citation type="submission" date="2025-08" db="UniProtKB">
        <authorList>
            <consortium name="Ensembl"/>
        </authorList>
    </citation>
    <scope>IDENTIFICATION</scope>
</reference>
<dbReference type="GeneID" id="108920446"/>
<dbReference type="PANTHER" id="PTHR23197">
    <property type="entry name" value="TARSH-RELATED FIBRONECTIN DOMAIN-CONTAINING"/>
    <property type="match status" value="1"/>
</dbReference>
<dbReference type="InterPro" id="IPR036116">
    <property type="entry name" value="FN3_sf"/>
</dbReference>
<dbReference type="KEGG" id="sfm:108920446"/>
<proteinExistence type="predicted"/>
<feature type="domain" description="Fibronectin type-III" evidence="3">
    <location>
        <begin position="115"/>
        <end position="214"/>
    </location>
</feature>
<evidence type="ECO:0000256" key="2">
    <source>
        <dbReference type="SAM" id="SignalP"/>
    </source>
</evidence>
<sequence length="815" mass="90405">MLLKLSIMILAGIVLIGCSSSQRPRVRRQSMKVRINATGDTIVLKFVRPNPDTKLEGYILGYGGAMFSKQFIQLPEDGVPYHAEMDAEPKYLVAVQPVPANDVKKQCTGKVNLEKPLHLVIGSVTPTSVLLSWGTLLRTPYEGNIMNDCLEDGQYTVRYKERDRNDWNYQACPTSDTVIENLKPNTPYEFGVRPEKEKETGVWSKPVIHNTNTDAKPLKKPFNPRAPNRKPGKSLMVEPQRLFPPRPVIHKRNQTRLSPMVGKIPEPSRTSLVSPEIGLGTPSFPRPKTPQGPRLPLGNANNIVNVSSPSKDIPPALPQLLPIKPLPTSAALLPSHPRNGEKPWGRMLPKPHSPSVIGQSRRRYFLPAPASERVHSNSWGRNILKNLTSSMGSAAVVPARTQVSRGQDMNFPPRTSNFSQTSMKQGVNGERHRGPSFPKPIPSSRFLTGSPGQRPTNSKKTNLLAKPRGKGKTGTLNHTNIDFIVKPKLTPVTPKAVKEIKETTTTTPIANGSLFDVWDNSSVLSSFPASDVDVMGKKRYIAPHVRFWPGKKPDEPCSITNSLSYFPEEEIGEQNVTGPPRLSPSNLTVVTVEGCPSFVILDWEKTDNETKEYDVISTTKGPDGEEVSIVTTNQTHTAVENLKPESSYEFKVKPKNELGEGPATDPVSFSTESADPRVSDNLSGKNAIWTPYPFNADSYSECNGKQYVKRTWYRKFVGIQLCNSLRYKIYLSDSLSGKFYNIGDQTGHGEDHCQFVDSFLDGRTANQVYGDQLPLRAGYFRAIRQQPVSFGQIGGHSHITYVPWYECGVPIPGKW</sequence>
<reference evidence="4" key="3">
    <citation type="submission" date="2025-09" db="UniProtKB">
        <authorList>
            <consortium name="Ensembl"/>
        </authorList>
    </citation>
    <scope>IDENTIFICATION</scope>
</reference>
<dbReference type="InterPro" id="IPR049109">
    <property type="entry name" value="TARSH/FNDC1_C"/>
</dbReference>
<dbReference type="PROSITE" id="PS51257">
    <property type="entry name" value="PROKAR_LIPOPROTEIN"/>
    <property type="match status" value="1"/>
</dbReference>